<organism evidence="2 3">
    <name type="scientific">Metapseudomonas otitidis</name>
    <dbReference type="NCBI Taxonomy" id="319939"/>
    <lineage>
        <taxon>Bacteria</taxon>
        <taxon>Pseudomonadati</taxon>
        <taxon>Pseudomonadota</taxon>
        <taxon>Gammaproteobacteria</taxon>
        <taxon>Pseudomonadales</taxon>
        <taxon>Pseudomonadaceae</taxon>
        <taxon>Metapseudomonas</taxon>
    </lineage>
</organism>
<feature type="domain" description="Serine aminopeptidase S33" evidence="1">
    <location>
        <begin position="104"/>
        <end position="333"/>
    </location>
</feature>
<dbReference type="InterPro" id="IPR029058">
    <property type="entry name" value="AB_hydrolase_fold"/>
</dbReference>
<name>A0A6S5RLW2_9GAMM</name>
<evidence type="ECO:0000259" key="1">
    <source>
        <dbReference type="Pfam" id="PF12146"/>
    </source>
</evidence>
<dbReference type="Pfam" id="PF12146">
    <property type="entry name" value="Hydrolase_4"/>
    <property type="match status" value="1"/>
</dbReference>
<dbReference type="PRINTS" id="PR00111">
    <property type="entry name" value="ABHYDROLASE"/>
</dbReference>
<dbReference type="SUPFAM" id="SSF53474">
    <property type="entry name" value="alpha/beta-Hydrolases"/>
    <property type="match status" value="1"/>
</dbReference>
<reference evidence="2 3" key="1">
    <citation type="submission" date="2019-12" db="EMBL/GenBank/DDBJ databases">
        <title>complete genome sequences of Pseudomonas otitidis str. WP8-S17-CRE-03 isolated from wastewater treatment plant effluent.</title>
        <authorList>
            <person name="Sekizuka T."/>
            <person name="Itokawa K."/>
            <person name="Yatsu K."/>
            <person name="Inamine Y."/>
            <person name="Kuroda M."/>
        </authorList>
    </citation>
    <scope>NUCLEOTIDE SEQUENCE [LARGE SCALE GENOMIC DNA]</scope>
    <source>
        <strain evidence="2 3">WP8-S17-CRE-03</strain>
    </source>
</reference>
<protein>
    <recommendedName>
        <fullName evidence="1">Serine aminopeptidase S33 domain-containing protein</fullName>
    </recommendedName>
</protein>
<dbReference type="PANTHER" id="PTHR11614">
    <property type="entry name" value="PHOSPHOLIPASE-RELATED"/>
    <property type="match status" value="1"/>
</dbReference>
<gene>
    <name evidence="2" type="ORF">WP8S17C03_02930</name>
</gene>
<dbReference type="Proteomes" id="UP000515591">
    <property type="component" value="Chromosome"/>
</dbReference>
<sequence>MCGAHSLPWPAVQLNIGSHCRPEKRRARLPCRLEAPMSDAPQPEQLRPLLRPLAADAPDLELAATYRRYYGLDLAMRKPAPHVRLGSLDVGGYRIATQAWWPAQPRATLVMLHGYYDHMGLYRHLVDWALEMGFAVIACDLPGHGLSSGERASIGDFAEYQAVLVALLGEAERLGLPQPWHLAGQSTGGAILLDFLLTGSPPPGLGRTLLFAPLVRPRAWGWSRFSYLMLRPFVESIPRRFSVNSSDAEFIDFVHNRDPLQPRSLPTAWVGALSRWVPRIEAAQRSPHRPLVIQGDGDMTVDWRHNLQVLQAKFDAPEVLMLPGAGHHLVNESAAYRERYFEFLRQRLA</sequence>
<proteinExistence type="predicted"/>
<dbReference type="InterPro" id="IPR000073">
    <property type="entry name" value="AB_hydrolase_1"/>
</dbReference>
<evidence type="ECO:0000313" key="3">
    <source>
        <dbReference type="Proteomes" id="UP000515591"/>
    </source>
</evidence>
<dbReference type="EMBL" id="AP022213">
    <property type="protein sequence ID" value="BBT14244.1"/>
    <property type="molecule type" value="Genomic_DNA"/>
</dbReference>
<dbReference type="InterPro" id="IPR051044">
    <property type="entry name" value="MAG_DAG_Lipase"/>
</dbReference>
<dbReference type="AlphaFoldDB" id="A0A6S5RLW2"/>
<evidence type="ECO:0000313" key="2">
    <source>
        <dbReference type="EMBL" id="BBT14244.1"/>
    </source>
</evidence>
<dbReference type="InterPro" id="IPR022742">
    <property type="entry name" value="Hydrolase_4"/>
</dbReference>
<accession>A0A6S5RLW2</accession>
<dbReference type="Gene3D" id="3.40.50.1820">
    <property type="entry name" value="alpha/beta hydrolase"/>
    <property type="match status" value="1"/>
</dbReference>